<accession>A0A0W8DEI0</accession>
<proteinExistence type="predicted"/>
<comment type="caution">
    <text evidence="1">The sequence shown here is derived from an EMBL/GenBank/DDBJ whole genome shotgun (WGS) entry which is preliminary data.</text>
</comment>
<dbReference type="AlphaFoldDB" id="A0A0W8DEI0"/>
<dbReference type="EMBL" id="LNFO01001134">
    <property type="protein sequence ID" value="KUF94769.1"/>
    <property type="molecule type" value="Genomic_DNA"/>
</dbReference>
<dbReference type="Proteomes" id="UP000052943">
    <property type="component" value="Unassembled WGS sequence"/>
</dbReference>
<organism evidence="1 2">
    <name type="scientific">Phytophthora nicotianae</name>
    <name type="common">Potato buckeye rot agent</name>
    <name type="synonym">Phytophthora parasitica</name>
    <dbReference type="NCBI Taxonomy" id="4792"/>
    <lineage>
        <taxon>Eukaryota</taxon>
        <taxon>Sar</taxon>
        <taxon>Stramenopiles</taxon>
        <taxon>Oomycota</taxon>
        <taxon>Peronosporomycetes</taxon>
        <taxon>Peronosporales</taxon>
        <taxon>Peronosporaceae</taxon>
        <taxon>Phytophthora</taxon>
    </lineage>
</organism>
<protein>
    <submittedName>
        <fullName evidence="1">Uncharacterized protein</fullName>
    </submittedName>
</protein>
<evidence type="ECO:0000313" key="2">
    <source>
        <dbReference type="Proteomes" id="UP000052943"/>
    </source>
</evidence>
<name>A0A0W8DEI0_PHYNI</name>
<sequence>MEITGQPSGDQNKEVSNGHSDSLLLVLPMATNDASNLAELDEEVALTRASTIATKSRASYLNSTVRMLTWMLRHKPLLVPRPFRDALRFENGAEATKTSILTALSSAPENPPLLFNDVKAADFLAWILSMKNKSGGYHSFSTYAGHRSAFYNLFRDYHCTMTSQLERELSCHFKGLQHRIAGAISSGDGSIKVGKDPMTFGLYRRIAEEMMKSSSRDMVFARTFLLVSWNLMARAANTVSLCYDNISATGIPPHVVLLSEFRSLKAAFEKQQVDQQNVVNEVVAGVRLALEDAVDIRNTPNSNQIATTVIDCLHREGYVRQRPDEDENYAPGVAPVATTVHQTSNNFSLYTWGGGFHAFPEDVALPEGTTEQAWVFWCCGDPARSLPPFRRLKSVDLREKKHKKKRLSDLKFLMGLVEERASALNIDTRTLTTIEEAVEVFRRCEDVLEMPDETPNARKRRSNQLVWQTVTSIMSKRLKSVGHR</sequence>
<reference evidence="1 2" key="1">
    <citation type="submission" date="2015-11" db="EMBL/GenBank/DDBJ databases">
        <title>Genomes and virulence difference between two physiological races of Phytophthora nicotianae.</title>
        <authorList>
            <person name="Liu H."/>
            <person name="Ma X."/>
            <person name="Yu H."/>
            <person name="Fang D."/>
            <person name="Li Y."/>
            <person name="Wang X."/>
            <person name="Wang W."/>
            <person name="Dong Y."/>
            <person name="Xiao B."/>
        </authorList>
    </citation>
    <scope>NUCLEOTIDE SEQUENCE [LARGE SCALE GENOMIC DNA]</scope>
    <source>
        <strain evidence="2">race 0</strain>
    </source>
</reference>
<gene>
    <name evidence="1" type="ORF">AM587_10000816</name>
</gene>
<evidence type="ECO:0000313" key="1">
    <source>
        <dbReference type="EMBL" id="KUF94769.1"/>
    </source>
</evidence>